<dbReference type="CDD" id="cd05829">
    <property type="entry name" value="Sortase_F"/>
    <property type="match status" value="1"/>
</dbReference>
<keyword evidence="3" id="KW-0812">Transmembrane</keyword>
<feature type="transmembrane region" description="Helical" evidence="3">
    <location>
        <begin position="48"/>
        <end position="69"/>
    </location>
</feature>
<keyword evidence="3" id="KW-1133">Transmembrane helix</keyword>
<evidence type="ECO:0000256" key="2">
    <source>
        <dbReference type="SAM" id="MobiDB-lite"/>
    </source>
</evidence>
<dbReference type="InterPro" id="IPR023365">
    <property type="entry name" value="Sortase_dom-sf"/>
</dbReference>
<sequence>MQQRRSARAHRTASHPAVQRTAPLPTIGAAATTAGWRDRLATGPSSPLAAAAILITAGLLAAVLAFGAFQAVTWLTAADRHGSAHQAAAPESTRATIYTIAPGRPTPTPAAPSPVAIADEPGDAPDSPGPSDAGIARLVIPDLGVDAPVVVKGLDAHRVMQAPEQPHEVAWYHFTSFPGRPGNAVFSGHLDFPGTGPAVFWDLPSIDVGNVIEVVLTDGTTYQYQVVSKTVYREATAPVAQIVGPTPTESITLITCAGVFDRTIGRYEDRLVVRAERVA</sequence>
<evidence type="ECO:0000256" key="3">
    <source>
        <dbReference type="SAM" id="Phobius"/>
    </source>
</evidence>
<dbReference type="OrthoDB" id="157320at2"/>
<keyword evidence="3" id="KW-0472">Membrane</keyword>
<evidence type="ECO:0000313" key="4">
    <source>
        <dbReference type="EMBL" id="ACZ38023.1"/>
    </source>
</evidence>
<dbReference type="Proteomes" id="UP000002027">
    <property type="component" value="Chromosome 1"/>
</dbReference>
<accession>D1C1A6</accession>
<dbReference type="SUPFAM" id="SSF63817">
    <property type="entry name" value="Sortase"/>
    <property type="match status" value="1"/>
</dbReference>
<dbReference type="Pfam" id="PF04203">
    <property type="entry name" value="Sortase"/>
    <property type="match status" value="1"/>
</dbReference>
<organism evidence="4 5">
    <name type="scientific">Sphaerobacter thermophilus (strain ATCC 49802 / DSM 20745 / KCCM 41009 / NCIMB 13125 / S 6022)</name>
    <dbReference type="NCBI Taxonomy" id="479434"/>
    <lineage>
        <taxon>Bacteria</taxon>
        <taxon>Pseudomonadati</taxon>
        <taxon>Thermomicrobiota</taxon>
        <taxon>Thermomicrobia</taxon>
        <taxon>Sphaerobacterales</taxon>
        <taxon>Sphaerobacterineae</taxon>
        <taxon>Sphaerobacteraceae</taxon>
        <taxon>Sphaerobacter</taxon>
    </lineage>
</organism>
<dbReference type="InterPro" id="IPR042001">
    <property type="entry name" value="Sortase_F"/>
</dbReference>
<proteinExistence type="predicted"/>
<dbReference type="AlphaFoldDB" id="D1C1A6"/>
<feature type="compositionally biased region" description="Basic residues" evidence="2">
    <location>
        <begin position="1"/>
        <end position="13"/>
    </location>
</feature>
<dbReference type="InterPro" id="IPR005754">
    <property type="entry name" value="Sortase"/>
</dbReference>
<feature type="region of interest" description="Disordered" evidence="2">
    <location>
        <begin position="1"/>
        <end position="26"/>
    </location>
</feature>
<protein>
    <submittedName>
        <fullName evidence="4">Peptidase C60 sortase A and B</fullName>
    </submittedName>
</protein>
<keyword evidence="5" id="KW-1185">Reference proteome</keyword>
<feature type="compositionally biased region" description="Low complexity" evidence="2">
    <location>
        <begin position="113"/>
        <end position="133"/>
    </location>
</feature>
<dbReference type="eggNOG" id="COG3764">
    <property type="taxonomic scope" value="Bacteria"/>
</dbReference>
<keyword evidence="1" id="KW-0378">Hydrolase</keyword>
<evidence type="ECO:0000256" key="1">
    <source>
        <dbReference type="ARBA" id="ARBA00022801"/>
    </source>
</evidence>
<dbReference type="EMBL" id="CP001823">
    <property type="protein sequence ID" value="ACZ38023.1"/>
    <property type="molecule type" value="Genomic_DNA"/>
</dbReference>
<gene>
    <name evidence="4" type="ordered locus">Sthe_0585</name>
</gene>
<dbReference type="KEGG" id="sti:Sthe_0585"/>
<dbReference type="InParanoid" id="D1C1A6"/>
<feature type="region of interest" description="Disordered" evidence="2">
    <location>
        <begin position="99"/>
        <end position="133"/>
    </location>
</feature>
<dbReference type="STRING" id="479434.Sthe_0585"/>
<name>D1C1A6_SPHTD</name>
<reference evidence="4 5" key="2">
    <citation type="journal article" date="2010" name="Stand. Genomic Sci.">
        <title>Complete genome sequence of Desulfohalobium retbaense type strain (HR(100)).</title>
        <authorList>
            <person name="Spring S."/>
            <person name="Nolan M."/>
            <person name="Lapidus A."/>
            <person name="Glavina Del Rio T."/>
            <person name="Copeland A."/>
            <person name="Tice H."/>
            <person name="Cheng J.F."/>
            <person name="Lucas S."/>
            <person name="Land M."/>
            <person name="Chen F."/>
            <person name="Bruce D."/>
            <person name="Goodwin L."/>
            <person name="Pitluck S."/>
            <person name="Ivanova N."/>
            <person name="Mavromatis K."/>
            <person name="Mikhailova N."/>
            <person name="Pati A."/>
            <person name="Chen A."/>
            <person name="Palaniappan K."/>
            <person name="Hauser L."/>
            <person name="Chang Y.J."/>
            <person name="Jeffries C.D."/>
            <person name="Munk C."/>
            <person name="Kiss H."/>
            <person name="Chain P."/>
            <person name="Han C."/>
            <person name="Brettin T."/>
            <person name="Detter J.C."/>
            <person name="Schuler E."/>
            <person name="Goker M."/>
            <person name="Rohde M."/>
            <person name="Bristow J."/>
            <person name="Eisen J.A."/>
            <person name="Markowitz V."/>
            <person name="Hugenholtz P."/>
            <person name="Kyrpides N.C."/>
            <person name="Klenk H.P."/>
        </authorList>
    </citation>
    <scope>NUCLEOTIDE SEQUENCE [LARGE SCALE GENOMIC DNA]</scope>
    <source>
        <strain evidence="5">ATCC 49802 / DSM 20745 / S 6022</strain>
    </source>
</reference>
<dbReference type="Gene3D" id="2.40.260.10">
    <property type="entry name" value="Sortase"/>
    <property type="match status" value="1"/>
</dbReference>
<dbReference type="GO" id="GO:0016787">
    <property type="term" value="F:hydrolase activity"/>
    <property type="evidence" value="ECO:0007669"/>
    <property type="project" value="UniProtKB-KW"/>
</dbReference>
<evidence type="ECO:0000313" key="5">
    <source>
        <dbReference type="Proteomes" id="UP000002027"/>
    </source>
</evidence>
<reference evidence="5" key="1">
    <citation type="submission" date="2009-11" db="EMBL/GenBank/DDBJ databases">
        <title>The complete chromosome 1 of Sphaerobacter thermophilus DSM 20745.</title>
        <authorList>
            <person name="Lucas S."/>
            <person name="Copeland A."/>
            <person name="Lapidus A."/>
            <person name="Glavina del Rio T."/>
            <person name="Dalin E."/>
            <person name="Tice H."/>
            <person name="Bruce D."/>
            <person name="Goodwin L."/>
            <person name="Pitluck S."/>
            <person name="Kyrpides N."/>
            <person name="Mavromatis K."/>
            <person name="Ivanova N."/>
            <person name="Mikhailova N."/>
            <person name="LaButti K.M."/>
            <person name="Clum A."/>
            <person name="Sun H.I."/>
            <person name="Brettin T."/>
            <person name="Detter J.C."/>
            <person name="Han C."/>
            <person name="Larimer F."/>
            <person name="Land M."/>
            <person name="Hauser L."/>
            <person name="Markowitz V."/>
            <person name="Cheng J.F."/>
            <person name="Hugenholtz P."/>
            <person name="Woyke T."/>
            <person name="Wu D."/>
            <person name="Steenblock K."/>
            <person name="Schneider S."/>
            <person name="Pukall R."/>
            <person name="Goeker M."/>
            <person name="Klenk H.P."/>
            <person name="Eisen J.A."/>
        </authorList>
    </citation>
    <scope>NUCLEOTIDE SEQUENCE [LARGE SCALE GENOMIC DNA]</scope>
    <source>
        <strain evidence="5">ATCC 49802 / DSM 20745 / S 6022</strain>
    </source>
</reference>
<dbReference type="HOGENOM" id="CLU_062592_3_1_0"/>
<dbReference type="RefSeq" id="WP_012871070.1">
    <property type="nucleotide sequence ID" value="NC_013523.1"/>
</dbReference>